<dbReference type="Proteomes" id="UP000183898">
    <property type="component" value="Unassembled WGS sequence"/>
</dbReference>
<proteinExistence type="inferred from homology"/>
<comment type="similarity">
    <text evidence="1">Belongs to the MlaA family.</text>
</comment>
<evidence type="ECO:0000313" key="5">
    <source>
        <dbReference type="EMBL" id="SEN78997.1"/>
    </source>
</evidence>
<keyword evidence="5" id="KW-0449">Lipoprotein</keyword>
<organism evidence="5">
    <name type="scientific">Nitrosospira multiformis</name>
    <dbReference type="NCBI Taxonomy" id="1231"/>
    <lineage>
        <taxon>Bacteria</taxon>
        <taxon>Pseudomonadati</taxon>
        <taxon>Pseudomonadota</taxon>
        <taxon>Betaproteobacteria</taxon>
        <taxon>Nitrosomonadales</taxon>
        <taxon>Nitrosomonadaceae</taxon>
        <taxon>Nitrosospira</taxon>
    </lineage>
</organism>
<feature type="transmembrane region" description="Helical" evidence="3">
    <location>
        <begin position="182"/>
        <end position="205"/>
    </location>
</feature>
<dbReference type="PANTHER" id="PTHR30035:SF3">
    <property type="entry name" value="INTERMEMBRANE PHOSPHOLIPID TRANSPORT SYSTEM LIPOPROTEIN MLAA"/>
    <property type="match status" value="1"/>
</dbReference>
<evidence type="ECO:0000256" key="3">
    <source>
        <dbReference type="SAM" id="Phobius"/>
    </source>
</evidence>
<keyword evidence="2 4" id="KW-0732">Signal</keyword>
<keyword evidence="3" id="KW-0472">Membrane</keyword>
<keyword evidence="3" id="KW-1133">Transmembrane helix</keyword>
<dbReference type="RefSeq" id="WP_254772686.1">
    <property type="nucleotide sequence ID" value="NZ_FOCT01000007.1"/>
</dbReference>
<dbReference type="InterPro" id="IPR007428">
    <property type="entry name" value="MlaA"/>
</dbReference>
<evidence type="ECO:0000256" key="4">
    <source>
        <dbReference type="SAM" id="SignalP"/>
    </source>
</evidence>
<protein>
    <submittedName>
        <fullName evidence="5">Phospholipid-binding lipoprotein MlaA</fullName>
    </submittedName>
</protein>
<feature type="signal peptide" evidence="4">
    <location>
        <begin position="1"/>
        <end position="24"/>
    </location>
</feature>
<reference evidence="5" key="1">
    <citation type="submission" date="2016-10" db="EMBL/GenBank/DDBJ databases">
        <authorList>
            <person name="de Groot N.N."/>
        </authorList>
    </citation>
    <scope>NUCLEOTIDE SEQUENCE [LARGE SCALE GENOMIC DNA]</scope>
    <source>
        <strain evidence="5">Nl18</strain>
    </source>
</reference>
<evidence type="ECO:0000256" key="1">
    <source>
        <dbReference type="ARBA" id="ARBA00010634"/>
    </source>
</evidence>
<dbReference type="GO" id="GO:0120010">
    <property type="term" value="P:intermembrane phospholipid transfer"/>
    <property type="evidence" value="ECO:0007669"/>
    <property type="project" value="TreeGrafter"/>
</dbReference>
<name>A0A1H8JFK2_9PROT</name>
<feature type="chain" id="PRO_5010245762" evidence="4">
    <location>
        <begin position="25"/>
        <end position="262"/>
    </location>
</feature>
<dbReference type="GO" id="GO:0016020">
    <property type="term" value="C:membrane"/>
    <property type="evidence" value="ECO:0007669"/>
    <property type="project" value="InterPro"/>
</dbReference>
<keyword evidence="3" id="KW-0812">Transmembrane</keyword>
<gene>
    <name evidence="5" type="ORF">SAMN05216404_10750</name>
</gene>
<evidence type="ECO:0000256" key="2">
    <source>
        <dbReference type="ARBA" id="ARBA00022729"/>
    </source>
</evidence>
<dbReference type="Pfam" id="PF04333">
    <property type="entry name" value="MlaA"/>
    <property type="match status" value="1"/>
</dbReference>
<dbReference type="PRINTS" id="PR01805">
    <property type="entry name" value="VACJLIPOPROT"/>
</dbReference>
<dbReference type="PROSITE" id="PS51257">
    <property type="entry name" value="PROKAR_LIPOPROTEIN"/>
    <property type="match status" value="1"/>
</dbReference>
<accession>A0A1H8JFK2</accession>
<dbReference type="AlphaFoldDB" id="A0A1H8JFK2"/>
<sequence>MTYNRITVLLLLAGTMLVTGCATTRTQGSTAPNDQNTDYTDPIDPFEGINRKFYTFTDVIDRKLIEPVAEVYIDHVPVPVQRSVGNFYDNIQYPNVVLNDFLQGKVRQGFRDGLRFVVNSTIGIAGLFDPASSMGFTQHDEDFGQTLGVWGVNANTYLFVPLLGPSSNRDVASYPVALFTNVLFYIGTYVIGAPVTVPLSVLGVIDKRARLSGPMKIRDEAALEPYLFVRDAYLQQRKHLIYDGNPPPEIYDDPAEEEPAVK</sequence>
<dbReference type="EMBL" id="FOCT01000007">
    <property type="protein sequence ID" value="SEN78997.1"/>
    <property type="molecule type" value="Genomic_DNA"/>
</dbReference>
<dbReference type="PANTHER" id="PTHR30035">
    <property type="entry name" value="LIPOPROTEIN VACJ-RELATED"/>
    <property type="match status" value="1"/>
</dbReference>